<dbReference type="GO" id="GO:0005886">
    <property type="term" value="C:plasma membrane"/>
    <property type="evidence" value="ECO:0007669"/>
    <property type="project" value="TreeGrafter"/>
</dbReference>
<dbReference type="CDD" id="cd13858">
    <property type="entry name" value="CuRO_1_tcLCC2_insect_like"/>
    <property type="match status" value="1"/>
</dbReference>
<dbReference type="FunFam" id="2.60.40.420:FF:000045">
    <property type="entry name" value="Laccase 2"/>
    <property type="match status" value="1"/>
</dbReference>
<keyword evidence="5" id="KW-1133">Transmembrane helix</keyword>
<gene>
    <name evidence="10" type="ORF">PV328_008928</name>
</gene>
<accession>A0AA39KRG5</accession>
<dbReference type="PROSITE" id="PS00080">
    <property type="entry name" value="MULTICOPPER_OXIDASE2"/>
    <property type="match status" value="1"/>
</dbReference>
<evidence type="ECO:0000313" key="11">
    <source>
        <dbReference type="Proteomes" id="UP001168990"/>
    </source>
</evidence>
<dbReference type="PANTHER" id="PTHR11709">
    <property type="entry name" value="MULTI-COPPER OXIDASE"/>
    <property type="match status" value="1"/>
</dbReference>
<proteinExistence type="inferred from homology"/>
<dbReference type="Pfam" id="PF00394">
    <property type="entry name" value="Cu-oxidase"/>
    <property type="match status" value="1"/>
</dbReference>
<dbReference type="PANTHER" id="PTHR11709:SF394">
    <property type="entry name" value="FI03373P-RELATED"/>
    <property type="match status" value="1"/>
</dbReference>
<dbReference type="Proteomes" id="UP001168990">
    <property type="component" value="Unassembled WGS sequence"/>
</dbReference>
<keyword evidence="3" id="KW-0560">Oxidoreductase</keyword>
<dbReference type="CDD" id="cd13905">
    <property type="entry name" value="CuRO_3_tcLLC2_insect_like"/>
    <property type="match status" value="1"/>
</dbReference>
<dbReference type="InterPro" id="IPR008972">
    <property type="entry name" value="Cupredoxin"/>
</dbReference>
<dbReference type="InterPro" id="IPR045087">
    <property type="entry name" value="Cu-oxidase_fam"/>
</dbReference>
<evidence type="ECO:0000256" key="1">
    <source>
        <dbReference type="ARBA" id="ARBA00010609"/>
    </source>
</evidence>
<evidence type="ECO:0000259" key="8">
    <source>
        <dbReference type="Pfam" id="PF07731"/>
    </source>
</evidence>
<dbReference type="GO" id="GO:0006826">
    <property type="term" value="P:iron ion transport"/>
    <property type="evidence" value="ECO:0007669"/>
    <property type="project" value="TreeGrafter"/>
</dbReference>
<dbReference type="InterPro" id="IPR001117">
    <property type="entry name" value="Cu-oxidase_2nd"/>
</dbReference>
<reference evidence="10" key="1">
    <citation type="journal article" date="2023" name="bioRxiv">
        <title>Scaffold-level genome assemblies of two parasitoid biocontrol wasps reveal the parthenogenesis mechanism and an associated novel virus.</title>
        <authorList>
            <person name="Inwood S."/>
            <person name="Skelly J."/>
            <person name="Guhlin J."/>
            <person name="Harrop T."/>
            <person name="Goldson S."/>
            <person name="Dearden P."/>
        </authorList>
    </citation>
    <scope>NUCLEOTIDE SEQUENCE</scope>
    <source>
        <strain evidence="10">Irish</strain>
        <tissue evidence="10">Whole body</tissue>
    </source>
</reference>
<dbReference type="AlphaFoldDB" id="A0AA39KRG5"/>
<dbReference type="FunFam" id="2.60.40.420:FF:000031">
    <property type="entry name" value="Laccase-2 isoform A"/>
    <property type="match status" value="1"/>
</dbReference>
<keyword evidence="2" id="KW-0479">Metal-binding</keyword>
<evidence type="ECO:0000256" key="4">
    <source>
        <dbReference type="ARBA" id="ARBA00023008"/>
    </source>
</evidence>
<keyword evidence="6" id="KW-0732">Signal</keyword>
<feature type="signal peptide" evidence="6">
    <location>
        <begin position="1"/>
        <end position="33"/>
    </location>
</feature>
<evidence type="ECO:0000259" key="9">
    <source>
        <dbReference type="Pfam" id="PF07732"/>
    </source>
</evidence>
<dbReference type="EMBL" id="JAQQBS010000003">
    <property type="protein sequence ID" value="KAK0171173.1"/>
    <property type="molecule type" value="Genomic_DNA"/>
</dbReference>
<organism evidence="10 11">
    <name type="scientific">Microctonus aethiopoides</name>
    <dbReference type="NCBI Taxonomy" id="144406"/>
    <lineage>
        <taxon>Eukaryota</taxon>
        <taxon>Metazoa</taxon>
        <taxon>Ecdysozoa</taxon>
        <taxon>Arthropoda</taxon>
        <taxon>Hexapoda</taxon>
        <taxon>Insecta</taxon>
        <taxon>Pterygota</taxon>
        <taxon>Neoptera</taxon>
        <taxon>Endopterygota</taxon>
        <taxon>Hymenoptera</taxon>
        <taxon>Apocrita</taxon>
        <taxon>Ichneumonoidea</taxon>
        <taxon>Braconidae</taxon>
        <taxon>Euphorinae</taxon>
        <taxon>Microctonus</taxon>
    </lineage>
</organism>
<dbReference type="SUPFAM" id="SSF49503">
    <property type="entry name" value="Cupredoxins"/>
    <property type="match status" value="3"/>
</dbReference>
<dbReference type="Gene3D" id="2.60.40.420">
    <property type="entry name" value="Cupredoxins - blue copper proteins"/>
    <property type="match status" value="3"/>
</dbReference>
<dbReference type="InterPro" id="IPR033138">
    <property type="entry name" value="Cu_oxidase_CS"/>
</dbReference>
<evidence type="ECO:0000259" key="7">
    <source>
        <dbReference type="Pfam" id="PF00394"/>
    </source>
</evidence>
<dbReference type="CDD" id="cd13884">
    <property type="entry name" value="CuRO_2_tcLCC_insect_like"/>
    <property type="match status" value="1"/>
</dbReference>
<comment type="caution">
    <text evidence="10">The sequence shown here is derived from an EMBL/GenBank/DDBJ whole genome shotgun (WGS) entry which is preliminary data.</text>
</comment>
<evidence type="ECO:0000256" key="3">
    <source>
        <dbReference type="ARBA" id="ARBA00023002"/>
    </source>
</evidence>
<evidence type="ECO:0000256" key="5">
    <source>
        <dbReference type="SAM" id="Phobius"/>
    </source>
</evidence>
<keyword evidence="11" id="KW-1185">Reference proteome</keyword>
<evidence type="ECO:0000313" key="10">
    <source>
        <dbReference type="EMBL" id="KAK0171173.1"/>
    </source>
</evidence>
<protein>
    <submittedName>
        <fullName evidence="10">Uncharacterized protein</fullName>
    </submittedName>
</protein>
<dbReference type="InterPro" id="IPR011707">
    <property type="entry name" value="Cu-oxidase-like_N"/>
</dbReference>
<name>A0AA39KRG5_9HYME</name>
<dbReference type="PROSITE" id="PS00079">
    <property type="entry name" value="MULTICOPPER_OXIDASE1"/>
    <property type="match status" value="1"/>
</dbReference>
<keyword evidence="5" id="KW-0812">Transmembrane</keyword>
<comment type="similarity">
    <text evidence="1">Belongs to the multicopper oxidase family.</text>
</comment>
<dbReference type="InterPro" id="IPR002355">
    <property type="entry name" value="Cu_oxidase_Cu_BS"/>
</dbReference>
<dbReference type="GO" id="GO:0005507">
    <property type="term" value="F:copper ion binding"/>
    <property type="evidence" value="ECO:0007669"/>
    <property type="project" value="InterPro"/>
</dbReference>
<evidence type="ECO:0000256" key="2">
    <source>
        <dbReference type="ARBA" id="ARBA00022723"/>
    </source>
</evidence>
<reference evidence="10" key="2">
    <citation type="submission" date="2023-03" db="EMBL/GenBank/DDBJ databases">
        <authorList>
            <person name="Inwood S.N."/>
            <person name="Skelly J.G."/>
            <person name="Guhlin J."/>
            <person name="Harrop T.W.R."/>
            <person name="Goldson S.G."/>
            <person name="Dearden P.K."/>
        </authorList>
    </citation>
    <scope>NUCLEOTIDE SEQUENCE</scope>
    <source>
        <strain evidence="10">Irish</strain>
        <tissue evidence="10">Whole body</tissue>
    </source>
</reference>
<feature type="transmembrane region" description="Helical" evidence="5">
    <location>
        <begin position="740"/>
        <end position="760"/>
    </location>
</feature>
<dbReference type="Pfam" id="PF07732">
    <property type="entry name" value="Cu-oxidase_3"/>
    <property type="match status" value="1"/>
</dbReference>
<feature type="domain" description="Plastocyanin-like" evidence="9">
    <location>
        <begin position="119"/>
        <end position="228"/>
    </location>
</feature>
<dbReference type="GO" id="GO:0016491">
    <property type="term" value="F:oxidoreductase activity"/>
    <property type="evidence" value="ECO:0007669"/>
    <property type="project" value="UniProtKB-KW"/>
</dbReference>
<evidence type="ECO:0000256" key="6">
    <source>
        <dbReference type="SAM" id="SignalP"/>
    </source>
</evidence>
<feature type="domain" description="Plastocyanin-like" evidence="8">
    <location>
        <begin position="539"/>
        <end position="667"/>
    </location>
</feature>
<dbReference type="Pfam" id="PF07731">
    <property type="entry name" value="Cu-oxidase_2"/>
    <property type="match status" value="1"/>
</dbReference>
<feature type="chain" id="PRO_5041248792" evidence="6">
    <location>
        <begin position="34"/>
        <end position="761"/>
    </location>
</feature>
<dbReference type="InterPro" id="IPR011706">
    <property type="entry name" value="Cu-oxidase_C"/>
</dbReference>
<feature type="domain" description="Plastocyanin-like" evidence="7">
    <location>
        <begin position="242"/>
        <end position="408"/>
    </location>
</feature>
<keyword evidence="5" id="KW-0472">Membrane</keyword>
<keyword evidence="4" id="KW-0186">Copper</keyword>
<sequence>MSAKCYSCGVKNQLWISVLALNIIFIFRDNCDAVSVINANANNNSSESEEKIETTTINNILSSEIKHHPCQRQCSDENGRAVKSMACYYSFKVESYYSMSKACYNCPLNISDCFRLDCVPTDGRGRSIQVVNRQLPGPTIEVCQGDNVIVDVMNSMIAETTSMHWHGQHNHATPYMDGVPFVTQCPIMPGATFRYNYIAATAGTHFWHSHSGFQRGDGVFGALIVKTSNEADPHYNLYDFDEHIMTINDWDHEIGMEKFLSHHHSNGDNKARNILVNGLGRYQEIDLNDDEINYKNGSDNEIINKMPLTIFSVNRGFRYRFRLINAGFLNCPIEISIDNHTMQVISTDGNSIEPVNVKYLVTYAGERFDFVVEMNQEIDNYWIRFRGLMDCDERFFSVYQVAVLRYFGANIDEDPKGIVTYDRPYFEDTNAIEKVMNDLNKGTESINDTISVPLLKSMEIDGIANMVEPDYKFYISYDFYAKDNPNFHLKNHYGFHQVNEKNSKLYTPQLNHITMHLPPFSLLSQRELINDDNFCNETTVHGCKDKFCSCTHVLQVKLRSVVEIILVDEGVTFDANHPFHLHGYDFRVIAMEKIDKNITVEKVMELDRLGLIKRNLKRAPVKDTVTVPDGGYTIIRFYADNPGYWLFHCHIEFHVEVGMGLVFKIGEHDEFPKVPMGFPRCGDWKPPVDDIDDDGKWNDVNSWVWHTKLNDSNGNLEGSLIEEIEFGVIEVTRNCAGKKFYNRFFFGIILIVGIIHKYILI</sequence>